<organism evidence="2 3">
    <name type="scientific">Aromia moschata</name>
    <dbReference type="NCBI Taxonomy" id="1265417"/>
    <lineage>
        <taxon>Eukaryota</taxon>
        <taxon>Metazoa</taxon>
        <taxon>Ecdysozoa</taxon>
        <taxon>Arthropoda</taxon>
        <taxon>Hexapoda</taxon>
        <taxon>Insecta</taxon>
        <taxon>Pterygota</taxon>
        <taxon>Neoptera</taxon>
        <taxon>Endopterygota</taxon>
        <taxon>Coleoptera</taxon>
        <taxon>Polyphaga</taxon>
        <taxon>Cucujiformia</taxon>
        <taxon>Chrysomeloidea</taxon>
        <taxon>Cerambycidae</taxon>
        <taxon>Cerambycinae</taxon>
        <taxon>Callichromatini</taxon>
        <taxon>Aromia</taxon>
    </lineage>
</organism>
<name>A0AAV8XJ85_9CUCU</name>
<accession>A0AAV8XJ85</accession>
<gene>
    <name evidence="2" type="ORF">NQ318_020859</name>
</gene>
<dbReference type="Pfam" id="PF16087">
    <property type="entry name" value="DUF4817"/>
    <property type="match status" value="1"/>
</dbReference>
<feature type="domain" description="DUF4817" evidence="1">
    <location>
        <begin position="5"/>
        <end position="58"/>
    </location>
</feature>
<comment type="caution">
    <text evidence="2">The sequence shown here is derived from an EMBL/GenBank/DDBJ whole genome shotgun (WGS) entry which is preliminary data.</text>
</comment>
<dbReference type="EMBL" id="JAPWTK010000546">
    <property type="protein sequence ID" value="KAJ8938597.1"/>
    <property type="molecule type" value="Genomic_DNA"/>
</dbReference>
<dbReference type="AlphaFoldDB" id="A0AAV8XJ85"/>
<dbReference type="InterPro" id="IPR032135">
    <property type="entry name" value="DUF4817"/>
</dbReference>
<reference evidence="2" key="1">
    <citation type="journal article" date="2023" name="Insect Mol. Biol.">
        <title>Genome sequencing provides insights into the evolution of gene families encoding plant cell wall-degrading enzymes in longhorned beetles.</title>
        <authorList>
            <person name="Shin N.R."/>
            <person name="Okamura Y."/>
            <person name="Kirsch R."/>
            <person name="Pauchet Y."/>
        </authorList>
    </citation>
    <scope>NUCLEOTIDE SEQUENCE</scope>
    <source>
        <strain evidence="2">AMC_N1</strain>
    </source>
</reference>
<proteinExistence type="predicted"/>
<sequence length="221" mass="25152">MDRFTLEQRWGILKNYFQSECCVAETVRKLRTIFGRNEAPSAPGVRKLLRKVRETGMLKNNRSHPRARPVRTAERIAAVFQSRKHLQARLTRQKTKHRRASASVAGIRGIFEFLGGIFHQLASGLPLLHFRLWPFLELSFEILCTDLLLATLLFRFPLTPLLIGPSPRAEGSIGSRSGLRGGRPLRNDPCVAAFKQPPARQERQVSQRQRWKVAVARPVSL</sequence>
<keyword evidence="3" id="KW-1185">Reference proteome</keyword>
<evidence type="ECO:0000259" key="1">
    <source>
        <dbReference type="Pfam" id="PF16087"/>
    </source>
</evidence>
<dbReference type="Proteomes" id="UP001162162">
    <property type="component" value="Unassembled WGS sequence"/>
</dbReference>
<evidence type="ECO:0000313" key="2">
    <source>
        <dbReference type="EMBL" id="KAJ8938597.1"/>
    </source>
</evidence>
<protein>
    <recommendedName>
        <fullName evidence="1">DUF4817 domain-containing protein</fullName>
    </recommendedName>
</protein>
<evidence type="ECO:0000313" key="3">
    <source>
        <dbReference type="Proteomes" id="UP001162162"/>
    </source>
</evidence>